<keyword evidence="4" id="KW-1185">Reference proteome</keyword>
<feature type="chain" id="PRO_5040428462" evidence="2">
    <location>
        <begin position="20"/>
        <end position="740"/>
    </location>
</feature>
<dbReference type="EMBL" id="OU898278">
    <property type="protein sequence ID" value="CAG9832245.1"/>
    <property type="molecule type" value="Genomic_DNA"/>
</dbReference>
<gene>
    <name evidence="3" type="ORF">DIABBA_LOCUS5764</name>
</gene>
<sequence>MKLFIGALIICFGISLVISTSENQNDKQRHIKAKSHVHHEKEKNHHLHEKHHHLRQHNHHLHEKTHHKSSKSRSHSSEHHHHQAAARSHHHHGPTFSKAYRSKLNSQCSWVCNEPHNPIETGLEVTLKSSKSLFALLSKTSKYALILDYKASIATLLSGSQETSFVSDLQAGSFFQLQHSDLNWNSSALNFQDYLQKFSAPDILKAATTNGQKLDIDNLAGAASTELQSFLKSFGVSSPPRQFLNYLLTFSKNVSGVLASLFHQDVSFTLPNNFEWFLKVTQSLAYFRNFGLDITPLNSDCRGIFSRSSGIEVLINLLSRLGRNNDLGTFINNITSSREIALGVLKNISAGSHEGLDGLITVLVNVIELIHGQGSVDSVISSVVKLNSTSINEITVGEVIHKAIEAAEAHERNYPHNEGIKRLLTYLRELDHGTLAIKNIRILDLIKLFLSPNPLDKIRSIFHIISNFSPSQGIPAFFKFVTEAFSNQNPSIISQLVPGFNISQFTNANGTSLQNLLQGRNFTELFSNTSNFQSALSHIPIFGQIAKQLSSAFGSDNNLSKFLNASSFQQIFSNGFGDVIKNFGNPQGGNPISGIVENIQKNFGNIIPQGNALNQSTATEAASTESSATEKSSTNTETTEEHDGSSPAATETTEHDDSSPIPEITEHDGSSPLTETTETKTPSPSAEAAKSSPPQNLADTFAGGVPNLFGLRGNLDVNFGLEGRNAHHQTRLKRNPKETA</sequence>
<reference evidence="3" key="1">
    <citation type="submission" date="2022-01" db="EMBL/GenBank/DDBJ databases">
        <authorList>
            <person name="King R."/>
        </authorList>
    </citation>
    <scope>NUCLEOTIDE SEQUENCE</scope>
</reference>
<dbReference type="OrthoDB" id="6775701at2759"/>
<feature type="region of interest" description="Disordered" evidence="1">
    <location>
        <begin position="27"/>
        <end position="97"/>
    </location>
</feature>
<dbReference type="AlphaFoldDB" id="A0A9N9SZA0"/>
<evidence type="ECO:0000256" key="1">
    <source>
        <dbReference type="SAM" id="MobiDB-lite"/>
    </source>
</evidence>
<feature type="compositionally biased region" description="Basic and acidic residues" evidence="1">
    <location>
        <begin position="652"/>
        <end position="669"/>
    </location>
</feature>
<feature type="compositionally biased region" description="Low complexity" evidence="1">
    <location>
        <begin position="670"/>
        <end position="694"/>
    </location>
</feature>
<accession>A0A9N9SZA0</accession>
<name>A0A9N9SZA0_DIABA</name>
<proteinExistence type="predicted"/>
<evidence type="ECO:0000256" key="2">
    <source>
        <dbReference type="SAM" id="SignalP"/>
    </source>
</evidence>
<organism evidence="3 4">
    <name type="scientific">Diabrotica balteata</name>
    <name type="common">Banded cucumber beetle</name>
    <dbReference type="NCBI Taxonomy" id="107213"/>
    <lineage>
        <taxon>Eukaryota</taxon>
        <taxon>Metazoa</taxon>
        <taxon>Ecdysozoa</taxon>
        <taxon>Arthropoda</taxon>
        <taxon>Hexapoda</taxon>
        <taxon>Insecta</taxon>
        <taxon>Pterygota</taxon>
        <taxon>Neoptera</taxon>
        <taxon>Endopterygota</taxon>
        <taxon>Coleoptera</taxon>
        <taxon>Polyphaga</taxon>
        <taxon>Cucujiformia</taxon>
        <taxon>Chrysomeloidea</taxon>
        <taxon>Chrysomelidae</taxon>
        <taxon>Galerucinae</taxon>
        <taxon>Diabroticina</taxon>
        <taxon>Diabroticites</taxon>
        <taxon>Diabrotica</taxon>
    </lineage>
</organism>
<feature type="compositionally biased region" description="Low complexity" evidence="1">
    <location>
        <begin position="616"/>
        <end position="637"/>
    </location>
</feature>
<evidence type="ECO:0000313" key="3">
    <source>
        <dbReference type="EMBL" id="CAG9832245.1"/>
    </source>
</evidence>
<dbReference type="Proteomes" id="UP001153709">
    <property type="component" value="Chromosome 3"/>
</dbReference>
<evidence type="ECO:0000313" key="4">
    <source>
        <dbReference type="Proteomes" id="UP001153709"/>
    </source>
</evidence>
<feature type="region of interest" description="Disordered" evidence="1">
    <location>
        <begin position="615"/>
        <end position="707"/>
    </location>
</feature>
<feature type="signal peptide" evidence="2">
    <location>
        <begin position="1"/>
        <end position="19"/>
    </location>
</feature>
<keyword evidence="2" id="KW-0732">Signal</keyword>
<protein>
    <submittedName>
        <fullName evidence="3">Uncharacterized protein</fullName>
    </submittedName>
</protein>
<feature type="compositionally biased region" description="Basic residues" evidence="1">
    <location>
        <begin position="29"/>
        <end position="93"/>
    </location>
</feature>